<name>A0A238UCR5_9FLAO</name>
<dbReference type="Proteomes" id="UP000215214">
    <property type="component" value="Chromosome TJEJU"/>
</dbReference>
<reference evidence="5 6" key="1">
    <citation type="submission" date="2017-07" db="EMBL/GenBank/DDBJ databases">
        <authorList>
            <person name="Sun Z.S."/>
            <person name="Albrecht U."/>
            <person name="Echele G."/>
            <person name="Lee C.C."/>
        </authorList>
    </citation>
    <scope>NUCLEOTIDE SEQUENCE [LARGE SCALE GENOMIC DNA]</scope>
    <source>
        <strain evidence="6">type strain: KCTC 22618</strain>
    </source>
</reference>
<keyword evidence="2" id="KW-0732">Signal</keyword>
<dbReference type="Pfam" id="PF18962">
    <property type="entry name" value="Por_Secre_tail"/>
    <property type="match status" value="1"/>
</dbReference>
<dbReference type="KEGG" id="tje:TJEJU_3308"/>
<accession>A0A238UCR5</accession>
<dbReference type="SUPFAM" id="SSF52058">
    <property type="entry name" value="L domain-like"/>
    <property type="match status" value="5"/>
</dbReference>
<dbReference type="GO" id="GO:0035591">
    <property type="term" value="F:signaling adaptor activity"/>
    <property type="evidence" value="ECO:0007669"/>
    <property type="project" value="TreeGrafter"/>
</dbReference>
<dbReference type="InterPro" id="IPR052574">
    <property type="entry name" value="CDIRP"/>
</dbReference>
<evidence type="ECO:0000313" key="6">
    <source>
        <dbReference type="Proteomes" id="UP000215214"/>
    </source>
</evidence>
<evidence type="ECO:0000313" key="5">
    <source>
        <dbReference type="EMBL" id="SNR16959.1"/>
    </source>
</evidence>
<evidence type="ECO:0000256" key="3">
    <source>
        <dbReference type="ARBA" id="ARBA00022737"/>
    </source>
</evidence>
<dbReference type="PROSITE" id="PS51450">
    <property type="entry name" value="LRR"/>
    <property type="match status" value="1"/>
</dbReference>
<dbReference type="RefSeq" id="WP_095073869.1">
    <property type="nucleotide sequence ID" value="NZ_LT899436.1"/>
</dbReference>
<dbReference type="InterPro" id="IPR026444">
    <property type="entry name" value="Secre_tail"/>
</dbReference>
<dbReference type="PANTHER" id="PTHR47566:SF1">
    <property type="entry name" value="PROTEIN NUD1"/>
    <property type="match status" value="1"/>
</dbReference>
<keyword evidence="3" id="KW-0677">Repeat</keyword>
<dbReference type="EMBL" id="LT899436">
    <property type="protein sequence ID" value="SNR16959.1"/>
    <property type="molecule type" value="Genomic_DNA"/>
</dbReference>
<dbReference type="InterPro" id="IPR001611">
    <property type="entry name" value="Leu-rich_rpt"/>
</dbReference>
<gene>
    <name evidence="5" type="ORF">TJEJU_3308</name>
</gene>
<dbReference type="Gene3D" id="3.80.10.10">
    <property type="entry name" value="Ribonuclease Inhibitor"/>
    <property type="match status" value="8"/>
</dbReference>
<evidence type="ECO:0000259" key="4">
    <source>
        <dbReference type="Pfam" id="PF18962"/>
    </source>
</evidence>
<proteinExistence type="predicted"/>
<protein>
    <recommendedName>
        <fullName evidence="4">Secretion system C-terminal sorting domain-containing protein</fullName>
    </recommendedName>
</protein>
<sequence>MFKNYYVFIFAIMANISIYCQNPDQIVNIPDPVFKEFLVYNHDVNGDGEIQYGEAYLFTGEIDISRRERITDLTGLEAFENITKLNCDFNDIEYLDKVLFNLKKLEVLKCSHNSRLKSLDVSKNINLKLLYCGGGYLSHLDLSKNLLLEEFALDNNKDMDWVNLKNGNNSNLRASFYTTDIGCIQQDREERYSHWQFSSSFKGTFSTNCDANLHIPDPIFKTFLVGNNLINLNGDSEIQKNEAESYTGELLLDGLGISDLTGVEYFYNIRTLSCANNSISILNVDNNILLEKLNCSNNTIEYLDTSKNTLLKELNCENNALVFLNLKNGANSEIERGKITIAPNDFLSCVAVDNVQEFSGIHRGSLVNLNASLNEESCVGKGDFIDIPDASFKSALLNIPEINLNGDDEIQILESKYYEGSINVNNKNIENLDGIESFKYLKEFYCIGNKIKKINVEHNEYLEVLSCGNNELENLDLSKNTSLTTVYCANNKLLRLNMKNGKNGQIDARFNSFGNPNLTCIQVDSPDYVESLGWIKDSTSSFNSTCDYNDLIVSIPDPIFKNALITDDSVNLNGDSEIQLVEAEQVLSLGVSDLGIQELTGIEDFINLKVLNCRGNELTSLDLSENRKLEYLNCSNNKLDFINIKNRNNEKLKDNDVDFSNNETYACIQVDNREYAVSEWRLKKDRGAVFSIDCVDTRLVVNIPDDEFKRVLLLNNEINTNNDHEIQVSEALVFTGEINTTSSGISDLTGIEAFEKITGLKCVYNDLTSLDVSNNKELINLECTGNELISVNLSENLKLEKLILDDNNLQTLDISNNTELTSLDCSKNELTSINITGNLKLEELFANNNNLQTIDTSMNTSLSVFSCISNEIDELNLTNNTSLLGFSCEGNNLTTLDVSNNLNLRILYCSNNELTDLDISQNTALVELLCRSNKLESLNLKNGNNANFTNINVTGNLDLACIQVDSKTYSDNTWSTLKDATAEYREDCNISSDAVVIIPDANFKDYLVSNTAINTNGDDEIQVTEAQSFSGSINCSNLSIDNLEGIEYFPAITGLNCSDNRLTSLNISSNINLTSLNFDNNNIDTIDISKNILLNSLSCFNNRLTELDISSNTALSFLVCADNFIEILDVSSNDELTDVYCNGNELTRLNVSNLKLTNFDCSNNNLTTLIIGSGYNTTLDNFFLSNNVDLTCIQVDNKVYFDQNWSTAKDATANYSEDCSVLPDAIVYIPDTNFKRRLLLNTNINTNGDDEIQVAEAKAFSGIIDVSDSNINSLEGISFFTDITSLNCSDNNLTELNVEENVLLTYLNCSKNSLNTLDVTKNKVLNELDCHLNELTYLAVFKVSSTGNVERDDVLTSLDCSSNELSSLDVSYNTSLTHLTCSYNMLESLNVSENSQLKYLNCFSNKLEQLSLLQNTFLEELYCGSNELSSLNTFNNQNLERLNVKENNLTTLNVSNNLQLISLGCNDNELSNLDVSRNTSLVDLTCSGNNLVTLNVKNGHNIDFERFNALLNPNLTCIQVDDVTIVSGNTLWRKDVTATYNEECNIPEEVVYIPDTNFKRRLLSNTNINTNGDDEIQITEAVSFTGVIRVGFDGVGEKIEDLTGIQAFINIIGLHCSSNKLKTINVSENTKLTDLFCGLNELTTLDVSNNVNLEDLYCTGNSLTELNVTNNTKLNTLYFDTNQITEIDLSNNLMLTTLSCNTNSLRVLDISKNTNLTDVTCSFNQIETLDLSSNQKLSALYCNDNVIEELDLSLTSIQNLDCSNNKLTYLNLDRGENYAFDIFNTINNSELTCIKVHDVAFANENWSFGKDTTASFNRDCTSTASIVDEEFNDNIIIYPNPAINTITIDFKETTQSADFEIYSILGNSILKTNNRKINVAGLSKGIYILKIITEDNKVGVKRFVKK</sequence>
<dbReference type="NCBIfam" id="TIGR04183">
    <property type="entry name" value="Por_Secre_tail"/>
    <property type="match status" value="1"/>
</dbReference>
<dbReference type="PANTHER" id="PTHR47566">
    <property type="match status" value="1"/>
</dbReference>
<evidence type="ECO:0000256" key="2">
    <source>
        <dbReference type="ARBA" id="ARBA00022729"/>
    </source>
</evidence>
<organism evidence="5 6">
    <name type="scientific">Tenacibaculum jejuense</name>
    <dbReference type="NCBI Taxonomy" id="584609"/>
    <lineage>
        <taxon>Bacteria</taxon>
        <taxon>Pseudomonadati</taxon>
        <taxon>Bacteroidota</taxon>
        <taxon>Flavobacteriia</taxon>
        <taxon>Flavobacteriales</taxon>
        <taxon>Flavobacteriaceae</taxon>
        <taxon>Tenacibaculum</taxon>
    </lineage>
</organism>
<feature type="domain" description="Secretion system C-terminal sorting" evidence="4">
    <location>
        <begin position="1837"/>
        <end position="1902"/>
    </location>
</feature>
<evidence type="ECO:0000256" key="1">
    <source>
        <dbReference type="ARBA" id="ARBA00022614"/>
    </source>
</evidence>
<keyword evidence="6" id="KW-1185">Reference proteome</keyword>
<keyword evidence="1" id="KW-0433">Leucine-rich repeat</keyword>
<dbReference type="OrthoDB" id="1110367at2"/>
<dbReference type="InterPro" id="IPR032675">
    <property type="entry name" value="LRR_dom_sf"/>
</dbReference>